<organism evidence="4 5">
    <name type="scientific">Paraphoma chrysanthemicola</name>
    <dbReference type="NCBI Taxonomy" id="798071"/>
    <lineage>
        <taxon>Eukaryota</taxon>
        <taxon>Fungi</taxon>
        <taxon>Dikarya</taxon>
        <taxon>Ascomycota</taxon>
        <taxon>Pezizomycotina</taxon>
        <taxon>Dothideomycetes</taxon>
        <taxon>Pleosporomycetidae</taxon>
        <taxon>Pleosporales</taxon>
        <taxon>Pleosporineae</taxon>
        <taxon>Phaeosphaeriaceae</taxon>
        <taxon>Paraphoma</taxon>
    </lineage>
</organism>
<comment type="caution">
    <text evidence="4">The sequence shown here is derived from an EMBL/GenBank/DDBJ whole genome shotgun (WGS) entry which is preliminary data.</text>
</comment>
<accession>A0A8K0VVR3</accession>
<name>A0A8K0VVR3_9PLEO</name>
<evidence type="ECO:0000313" key="4">
    <source>
        <dbReference type="EMBL" id="KAH7078562.1"/>
    </source>
</evidence>
<keyword evidence="5" id="KW-1185">Reference proteome</keyword>
<evidence type="ECO:0008006" key="6">
    <source>
        <dbReference type="Google" id="ProtNLM"/>
    </source>
</evidence>
<dbReference type="Gene3D" id="3.10.450.240">
    <property type="match status" value="1"/>
</dbReference>
<keyword evidence="3" id="KW-0496">Mitochondrion</keyword>
<proteinExistence type="predicted"/>
<evidence type="ECO:0000256" key="3">
    <source>
        <dbReference type="ARBA" id="ARBA00023128"/>
    </source>
</evidence>
<evidence type="ECO:0000256" key="2">
    <source>
        <dbReference type="ARBA" id="ARBA00022946"/>
    </source>
</evidence>
<dbReference type="GO" id="GO:0005739">
    <property type="term" value="C:mitochondrion"/>
    <property type="evidence" value="ECO:0007669"/>
    <property type="project" value="UniProtKB-SubCell"/>
</dbReference>
<reference evidence="4" key="1">
    <citation type="journal article" date="2021" name="Nat. Commun.">
        <title>Genetic determinants of endophytism in the Arabidopsis root mycobiome.</title>
        <authorList>
            <person name="Mesny F."/>
            <person name="Miyauchi S."/>
            <person name="Thiergart T."/>
            <person name="Pickel B."/>
            <person name="Atanasova L."/>
            <person name="Karlsson M."/>
            <person name="Huettel B."/>
            <person name="Barry K.W."/>
            <person name="Haridas S."/>
            <person name="Chen C."/>
            <person name="Bauer D."/>
            <person name="Andreopoulos W."/>
            <person name="Pangilinan J."/>
            <person name="LaButti K."/>
            <person name="Riley R."/>
            <person name="Lipzen A."/>
            <person name="Clum A."/>
            <person name="Drula E."/>
            <person name="Henrissat B."/>
            <person name="Kohler A."/>
            <person name="Grigoriev I.V."/>
            <person name="Martin F.M."/>
            <person name="Hacquard S."/>
        </authorList>
    </citation>
    <scope>NUCLEOTIDE SEQUENCE</scope>
    <source>
        <strain evidence="4">MPI-SDFR-AT-0120</strain>
    </source>
</reference>
<sequence>MSSNLPLRTIRIPALQRQCLFHRHRHVQSPRAFSTTVPQSFASTSPCLRGKGLGRQDKSMTKAAVKNSTGPAPGVNFEKAQRDVNSLAEDIGILQDTIIRASMRQLPAPWSPRFWGYFWKLVKSKATGMYSRSAYKRCIYKSGVKSYLPIDAFNGSQLKDRAKTMYKQIYENFARGDMKSASSLLLPPLARNFKNRIDARGTLKMDWKLQKCSARIVSHRASLLGETNPDSGYRQLVVRLDSTQVLKISNAGLEKGWTPHASKSSLPKGLTWKPEGTVNKTKSVAKSDKPSMDFADNGVPKRVVEYMVLQKRVVGGSEEAWKVWGFVQESTPEVIEEDEDYWRKLTEAQAGQV</sequence>
<dbReference type="OrthoDB" id="19619at2759"/>
<dbReference type="PANTHER" id="PTHR28554:SF1">
    <property type="entry name" value="LARGE RIBOSOMAL SUBUNIT PROTEIN ML45"/>
    <property type="match status" value="1"/>
</dbReference>
<comment type="subcellular location">
    <subcellularLocation>
        <location evidence="1">Mitochondrion</location>
    </subcellularLocation>
</comment>
<evidence type="ECO:0000256" key="1">
    <source>
        <dbReference type="ARBA" id="ARBA00004173"/>
    </source>
</evidence>
<evidence type="ECO:0000313" key="5">
    <source>
        <dbReference type="Proteomes" id="UP000813461"/>
    </source>
</evidence>
<dbReference type="EMBL" id="JAGMVJ010000017">
    <property type="protein sequence ID" value="KAH7078562.1"/>
    <property type="molecule type" value="Genomic_DNA"/>
</dbReference>
<dbReference type="Proteomes" id="UP000813461">
    <property type="component" value="Unassembled WGS sequence"/>
</dbReference>
<dbReference type="PANTHER" id="PTHR28554">
    <property type="entry name" value="39S RIBOSOMAL PROTEIN L45, MITOCHONDRIAL"/>
    <property type="match status" value="1"/>
</dbReference>
<keyword evidence="2" id="KW-0809">Transit peptide</keyword>
<protein>
    <recommendedName>
        <fullName evidence="6">Tim44-like domain-containing protein</fullName>
    </recommendedName>
</protein>
<dbReference type="AlphaFoldDB" id="A0A8K0VVR3"/>
<dbReference type="InterPro" id="IPR051975">
    <property type="entry name" value="mtLSU_mL45"/>
</dbReference>
<gene>
    <name evidence="4" type="ORF">FB567DRAFT_138554</name>
</gene>